<feature type="domain" description="YetF C-terminal" evidence="8">
    <location>
        <begin position="81"/>
        <end position="212"/>
    </location>
</feature>
<evidence type="ECO:0000256" key="4">
    <source>
        <dbReference type="ARBA" id="ARBA00022692"/>
    </source>
</evidence>
<dbReference type="EMBL" id="CP121694">
    <property type="protein sequence ID" value="WRO20915.1"/>
    <property type="molecule type" value="Genomic_DNA"/>
</dbReference>
<dbReference type="Pfam" id="PF04239">
    <property type="entry name" value="DUF421"/>
    <property type="match status" value="1"/>
</dbReference>
<dbReference type="InterPro" id="IPR023090">
    <property type="entry name" value="UPF0702_alpha/beta_dom_sf"/>
</dbReference>
<comment type="similarity">
    <text evidence="2">Belongs to the UPF0702 family.</text>
</comment>
<keyword evidence="5 7" id="KW-1133">Transmembrane helix</keyword>
<dbReference type="PANTHER" id="PTHR34582">
    <property type="entry name" value="UPF0702 TRANSMEMBRANE PROTEIN YCAP"/>
    <property type="match status" value="1"/>
</dbReference>
<gene>
    <name evidence="9" type="ORF">MFMK1_000705</name>
</gene>
<feature type="transmembrane region" description="Helical" evidence="7">
    <location>
        <begin position="32"/>
        <end position="52"/>
    </location>
</feature>
<evidence type="ECO:0000256" key="5">
    <source>
        <dbReference type="ARBA" id="ARBA00022989"/>
    </source>
</evidence>
<reference evidence="9 10" key="1">
    <citation type="submission" date="2023-04" db="EMBL/GenBank/DDBJ databases">
        <authorList>
            <person name="Hsu D."/>
        </authorList>
    </citation>
    <scope>NUCLEOTIDE SEQUENCE [LARGE SCALE GENOMIC DNA]</scope>
    <source>
        <strain evidence="9 10">MK1</strain>
    </source>
</reference>
<dbReference type="RefSeq" id="WP_366923792.1">
    <property type="nucleotide sequence ID" value="NZ_CP121694.1"/>
</dbReference>
<evidence type="ECO:0000256" key="1">
    <source>
        <dbReference type="ARBA" id="ARBA00004651"/>
    </source>
</evidence>
<protein>
    <submittedName>
        <fullName evidence="9">DUF421 domain-containing protein</fullName>
    </submittedName>
</protein>
<dbReference type="GO" id="GO:0005886">
    <property type="term" value="C:plasma membrane"/>
    <property type="evidence" value="ECO:0007669"/>
    <property type="project" value="UniProtKB-SubCell"/>
</dbReference>
<evidence type="ECO:0000313" key="9">
    <source>
        <dbReference type="EMBL" id="WRO20915.1"/>
    </source>
</evidence>
<dbReference type="Gene3D" id="3.30.240.20">
    <property type="entry name" value="bsu07140 like domains"/>
    <property type="match status" value="2"/>
</dbReference>
<keyword evidence="3" id="KW-1003">Cell membrane</keyword>
<dbReference type="AlphaFoldDB" id="A0AAU0UL38"/>
<organism evidence="9 10">
    <name type="scientific">Metallumcola ferriviriculae</name>
    <dbReference type="NCBI Taxonomy" id="3039180"/>
    <lineage>
        <taxon>Bacteria</taxon>
        <taxon>Bacillati</taxon>
        <taxon>Bacillota</taxon>
        <taxon>Clostridia</taxon>
        <taxon>Neomoorellales</taxon>
        <taxon>Desulfitibacteraceae</taxon>
        <taxon>Metallumcola</taxon>
    </lineage>
</organism>
<evidence type="ECO:0000313" key="10">
    <source>
        <dbReference type="Proteomes" id="UP001329915"/>
    </source>
</evidence>
<evidence type="ECO:0000256" key="2">
    <source>
        <dbReference type="ARBA" id="ARBA00006448"/>
    </source>
</evidence>
<dbReference type="PANTHER" id="PTHR34582:SF7">
    <property type="entry name" value="UPF0702 TRANSMEMBRANE PROTEIN YDFS"/>
    <property type="match status" value="1"/>
</dbReference>
<dbReference type="Proteomes" id="UP001329915">
    <property type="component" value="Chromosome"/>
</dbReference>
<feature type="transmembrane region" description="Helical" evidence="7">
    <location>
        <begin position="6"/>
        <end position="25"/>
    </location>
</feature>
<dbReference type="KEGG" id="dbc:MFMK1_000705"/>
<evidence type="ECO:0000256" key="3">
    <source>
        <dbReference type="ARBA" id="ARBA00022475"/>
    </source>
</evidence>
<comment type="subcellular location">
    <subcellularLocation>
        <location evidence="1">Cell membrane</location>
        <topology evidence="1">Multi-pass membrane protein</topology>
    </subcellularLocation>
</comment>
<feature type="transmembrane region" description="Helical" evidence="7">
    <location>
        <begin position="58"/>
        <end position="78"/>
    </location>
</feature>
<keyword evidence="10" id="KW-1185">Reference proteome</keyword>
<evidence type="ECO:0000256" key="6">
    <source>
        <dbReference type="ARBA" id="ARBA00023136"/>
    </source>
</evidence>
<evidence type="ECO:0000256" key="7">
    <source>
        <dbReference type="SAM" id="Phobius"/>
    </source>
</evidence>
<sequence>MQAFEVFVQTLLAFSAIFIYARILGKQLVSQLTFFEYVTGITFGSIAATIATDVNQRTITHFIGLTIFSLLTYLMQVITLKNRPARKIIEGEPVVVIQNGKLLEDKMAVMHYNVDELQMQLRSKGYFNINDVEYAIMEPNGELSVLAKSQKRPVTPEDLQLSTDYEGIDLELIIDGEVIYQNLSQDNLDMDWLKDQLRQRGVQDLNQVVYAGLDCQGNLFLDLVDDSKVNNVDVTDNPPD</sequence>
<name>A0AAU0UL38_9FIRM</name>
<keyword evidence="6 7" id="KW-0472">Membrane</keyword>
<accession>A0AAU0UL38</accession>
<proteinExistence type="inferred from homology"/>
<evidence type="ECO:0000259" key="8">
    <source>
        <dbReference type="Pfam" id="PF04239"/>
    </source>
</evidence>
<dbReference type="InterPro" id="IPR007353">
    <property type="entry name" value="DUF421"/>
</dbReference>
<keyword evidence="4 7" id="KW-0812">Transmembrane</keyword>